<dbReference type="GO" id="GO:0042158">
    <property type="term" value="P:lipoprotein biosynthetic process"/>
    <property type="evidence" value="ECO:0007669"/>
    <property type="project" value="UniProtKB-UniRule"/>
</dbReference>
<evidence type="ECO:0000256" key="6">
    <source>
        <dbReference type="ARBA" id="ARBA00022989"/>
    </source>
</evidence>
<feature type="transmembrane region" description="Helical" evidence="9">
    <location>
        <begin position="511"/>
        <end position="530"/>
    </location>
</feature>
<keyword evidence="7 9" id="KW-0472">Membrane</keyword>
<feature type="transmembrane region" description="Helical" evidence="9">
    <location>
        <begin position="217"/>
        <end position="234"/>
    </location>
</feature>
<dbReference type="InterPro" id="IPR003010">
    <property type="entry name" value="C-N_Hydrolase"/>
</dbReference>
<feature type="transmembrane region" description="Helical" evidence="9">
    <location>
        <begin position="25"/>
        <end position="58"/>
    </location>
</feature>
<feature type="transmembrane region" description="Helical" evidence="9">
    <location>
        <begin position="182"/>
        <end position="205"/>
    </location>
</feature>
<dbReference type="EMBL" id="JAFLNF010000006">
    <property type="protein sequence ID" value="MBO0346412.1"/>
    <property type="molecule type" value="Genomic_DNA"/>
</dbReference>
<comment type="function">
    <text evidence="9">Catalyzes the phospholipid dependent N-acylation of the N-terminal cysteine of apolipoprotein, the last step in lipoprotein maturation.</text>
</comment>
<comment type="pathway">
    <text evidence="9">Protein modification; lipoprotein biosynthesis (N-acyl transfer).</text>
</comment>
<evidence type="ECO:0000256" key="5">
    <source>
        <dbReference type="ARBA" id="ARBA00022692"/>
    </source>
</evidence>
<sequence>MDTVIAALNAVPNACLLAWGWRRGLYALIVGAIAALALPPVNFILSLAFALPCLVWLLDGAVGSGEASALRRLRLGFGLGWLFGLGYFLAGLWWIGAAFLVDGERYAWLLPVAVLAMPMGLALFHGLACGCAALLWSNGAHRIAVLAIFLSTSDWLRGHVLTGFPWNTFGAAVSGSLEISQFVSVAGADGLGLLVLLIAAAPAVLTEPGRQKWRIGAVALATTLGVVGFGVWRLEVMPDPGLSELDIRLVQPAIAQSEKWKPENRDRIFSDYLDLSSRPQTEGGRVGARRLIVWPESALPFLLTQTPSALVAISALLNDQHQLVTGAIRAEATEAQTQYYNSLFLFGPDGTIVGSYDKVHLVPFGEYLPLADWLDALGLSKLVEGPGAFSSGYGRRSLQLQGGETFLPLICYEVIFSNYSNVQSRRPDFLLNLTNDAWFGRTAGPFQHLAQARMRAIEQGLPLVRAANTGVSAVFDAKGRYLARVELEEKGIEDVALSRALSSTIFSRIGGYAYALMLFLLSIFSVYCQYNRGSRYN</sequence>
<dbReference type="InterPro" id="IPR004563">
    <property type="entry name" value="Apolipo_AcylTrfase"/>
</dbReference>
<dbReference type="PROSITE" id="PS50263">
    <property type="entry name" value="CN_HYDROLASE"/>
    <property type="match status" value="1"/>
</dbReference>
<dbReference type="Pfam" id="PF20154">
    <property type="entry name" value="LNT_N"/>
    <property type="match status" value="1"/>
</dbReference>
<keyword evidence="12" id="KW-1185">Reference proteome</keyword>
<dbReference type="SUPFAM" id="SSF56317">
    <property type="entry name" value="Carbon-nitrogen hydrolase"/>
    <property type="match status" value="1"/>
</dbReference>
<comment type="subcellular location">
    <subcellularLocation>
        <location evidence="1 9">Cell membrane</location>
        <topology evidence="1 9">Multi-pass membrane protein</topology>
    </subcellularLocation>
</comment>
<keyword evidence="4 9" id="KW-0808">Transferase</keyword>
<dbReference type="RefSeq" id="WP_206942158.1">
    <property type="nucleotide sequence ID" value="NZ_JAFLNF010000006.1"/>
</dbReference>
<evidence type="ECO:0000256" key="7">
    <source>
        <dbReference type="ARBA" id="ARBA00023136"/>
    </source>
</evidence>
<dbReference type="EC" id="2.3.1.269" evidence="9"/>
<dbReference type="AlphaFoldDB" id="A0A939EQU2"/>
<comment type="catalytic activity">
    <reaction evidence="9">
        <text>N-terminal S-1,2-diacyl-sn-glyceryl-L-cysteinyl-[lipoprotein] + a glycerophospholipid = N-acyl-S-1,2-diacyl-sn-glyceryl-L-cysteinyl-[lipoprotein] + a 2-acyl-sn-glycero-3-phospholipid + H(+)</text>
        <dbReference type="Rhea" id="RHEA:48228"/>
        <dbReference type="Rhea" id="RHEA-COMP:14681"/>
        <dbReference type="Rhea" id="RHEA-COMP:14684"/>
        <dbReference type="ChEBI" id="CHEBI:15378"/>
        <dbReference type="ChEBI" id="CHEBI:136912"/>
        <dbReference type="ChEBI" id="CHEBI:140656"/>
        <dbReference type="ChEBI" id="CHEBI:140657"/>
        <dbReference type="ChEBI" id="CHEBI:140660"/>
        <dbReference type="EC" id="2.3.1.269"/>
    </reaction>
</comment>
<dbReference type="HAMAP" id="MF_01148">
    <property type="entry name" value="Lnt"/>
    <property type="match status" value="1"/>
</dbReference>
<dbReference type="PANTHER" id="PTHR38686">
    <property type="entry name" value="APOLIPOPROTEIN N-ACYLTRANSFERASE"/>
    <property type="match status" value="1"/>
</dbReference>
<dbReference type="Pfam" id="PF00795">
    <property type="entry name" value="CN_hydrolase"/>
    <property type="match status" value="1"/>
</dbReference>
<dbReference type="NCBIfam" id="TIGR00546">
    <property type="entry name" value="lnt"/>
    <property type="match status" value="1"/>
</dbReference>
<keyword evidence="6 9" id="KW-1133">Transmembrane helix</keyword>
<organism evidence="11 12">
    <name type="scientific">Roseibium limicola</name>
    <dbReference type="NCBI Taxonomy" id="2816037"/>
    <lineage>
        <taxon>Bacteria</taxon>
        <taxon>Pseudomonadati</taxon>
        <taxon>Pseudomonadota</taxon>
        <taxon>Alphaproteobacteria</taxon>
        <taxon>Hyphomicrobiales</taxon>
        <taxon>Stappiaceae</taxon>
        <taxon>Roseibium</taxon>
    </lineage>
</organism>
<dbReference type="InterPro" id="IPR036526">
    <property type="entry name" value="C-N_Hydrolase_sf"/>
</dbReference>
<evidence type="ECO:0000256" key="1">
    <source>
        <dbReference type="ARBA" id="ARBA00004651"/>
    </source>
</evidence>
<evidence type="ECO:0000256" key="2">
    <source>
        <dbReference type="ARBA" id="ARBA00010065"/>
    </source>
</evidence>
<dbReference type="InterPro" id="IPR045378">
    <property type="entry name" value="LNT_N"/>
</dbReference>
<dbReference type="GO" id="GO:0016410">
    <property type="term" value="F:N-acyltransferase activity"/>
    <property type="evidence" value="ECO:0007669"/>
    <property type="project" value="UniProtKB-UniRule"/>
</dbReference>
<proteinExistence type="inferred from homology"/>
<evidence type="ECO:0000256" key="4">
    <source>
        <dbReference type="ARBA" id="ARBA00022679"/>
    </source>
</evidence>
<dbReference type="PANTHER" id="PTHR38686:SF1">
    <property type="entry name" value="APOLIPOPROTEIN N-ACYLTRANSFERASE"/>
    <property type="match status" value="1"/>
</dbReference>
<accession>A0A939EQU2</accession>
<feature type="transmembrane region" description="Helical" evidence="9">
    <location>
        <begin position="107"/>
        <end position="136"/>
    </location>
</feature>
<gene>
    <name evidence="9 11" type="primary">lnt</name>
    <name evidence="11" type="ORF">J0X15_14355</name>
</gene>
<comment type="caution">
    <text evidence="11">The sequence shown here is derived from an EMBL/GenBank/DDBJ whole genome shotgun (WGS) entry which is preliminary data.</text>
</comment>
<dbReference type="Gene3D" id="3.60.110.10">
    <property type="entry name" value="Carbon-nitrogen hydrolase"/>
    <property type="match status" value="1"/>
</dbReference>
<feature type="domain" description="CN hydrolase" evidence="10">
    <location>
        <begin position="250"/>
        <end position="499"/>
    </location>
</feature>
<keyword evidence="5 9" id="KW-0812">Transmembrane</keyword>
<evidence type="ECO:0000256" key="9">
    <source>
        <dbReference type="HAMAP-Rule" id="MF_01148"/>
    </source>
</evidence>
<comment type="similarity">
    <text evidence="2 9">Belongs to the CN hydrolase family. Apolipoprotein N-acyltransferase subfamily.</text>
</comment>
<keyword evidence="3 9" id="KW-1003">Cell membrane</keyword>
<evidence type="ECO:0000313" key="11">
    <source>
        <dbReference type="EMBL" id="MBO0346412.1"/>
    </source>
</evidence>
<dbReference type="Proteomes" id="UP000664779">
    <property type="component" value="Unassembled WGS sequence"/>
</dbReference>
<dbReference type="CDD" id="cd07571">
    <property type="entry name" value="ALP_N-acyl_transferase"/>
    <property type="match status" value="1"/>
</dbReference>
<evidence type="ECO:0000256" key="8">
    <source>
        <dbReference type="ARBA" id="ARBA00023315"/>
    </source>
</evidence>
<evidence type="ECO:0000256" key="3">
    <source>
        <dbReference type="ARBA" id="ARBA00022475"/>
    </source>
</evidence>
<evidence type="ECO:0000313" key="12">
    <source>
        <dbReference type="Proteomes" id="UP000664779"/>
    </source>
</evidence>
<feature type="transmembrane region" description="Helical" evidence="9">
    <location>
        <begin position="79"/>
        <end position="101"/>
    </location>
</feature>
<name>A0A939EQU2_9HYPH</name>
<evidence type="ECO:0000259" key="10">
    <source>
        <dbReference type="PROSITE" id="PS50263"/>
    </source>
</evidence>
<dbReference type="GO" id="GO:0005886">
    <property type="term" value="C:plasma membrane"/>
    <property type="evidence" value="ECO:0007669"/>
    <property type="project" value="UniProtKB-SubCell"/>
</dbReference>
<reference evidence="11" key="1">
    <citation type="submission" date="2021-03" db="EMBL/GenBank/DDBJ databases">
        <title>Roseibium sp. CAU 1637 isolated from Incheon.</title>
        <authorList>
            <person name="Kim W."/>
        </authorList>
    </citation>
    <scope>NUCLEOTIDE SEQUENCE</scope>
    <source>
        <strain evidence="11">CAU 1637</strain>
    </source>
</reference>
<protein>
    <recommendedName>
        <fullName evidence="9">Apolipoprotein N-acyltransferase</fullName>
        <shortName evidence="9">ALP N-acyltransferase</shortName>
        <ecNumber evidence="9">2.3.1.269</ecNumber>
    </recommendedName>
</protein>
<keyword evidence="8 9" id="KW-0012">Acyltransferase</keyword>